<dbReference type="CDD" id="cd00130">
    <property type="entry name" value="PAS"/>
    <property type="match status" value="2"/>
</dbReference>
<dbReference type="eggNOG" id="COG2206">
    <property type="taxonomic scope" value="Bacteria"/>
</dbReference>
<dbReference type="OrthoDB" id="9764808at2"/>
<dbReference type="InterPro" id="IPR001610">
    <property type="entry name" value="PAC"/>
</dbReference>
<dbReference type="InterPro" id="IPR037522">
    <property type="entry name" value="HD_GYP_dom"/>
</dbReference>
<dbReference type="PROSITE" id="PS50113">
    <property type="entry name" value="PAC"/>
    <property type="match status" value="1"/>
</dbReference>
<dbReference type="EMBL" id="JH413825">
    <property type="protein sequence ID" value="EHL30761.1"/>
    <property type="molecule type" value="Genomic_DNA"/>
</dbReference>
<dbReference type="PANTHER" id="PTHR43155">
    <property type="entry name" value="CYCLIC DI-GMP PHOSPHODIESTERASE PA4108-RELATED"/>
    <property type="match status" value="1"/>
</dbReference>
<dbReference type="Pfam" id="PF00989">
    <property type="entry name" value="PAS"/>
    <property type="match status" value="1"/>
</dbReference>
<proteinExistence type="predicted"/>
<protein>
    <submittedName>
        <fullName evidence="4">Uncharacterized protein</fullName>
    </submittedName>
</protein>
<dbReference type="Pfam" id="PF08447">
    <property type="entry name" value="PAS_3"/>
    <property type="match status" value="1"/>
</dbReference>
<dbReference type="Gene3D" id="3.30.450.20">
    <property type="entry name" value="PAS domain"/>
    <property type="match status" value="2"/>
</dbReference>
<dbReference type="SMART" id="SM00471">
    <property type="entry name" value="HDc"/>
    <property type="match status" value="1"/>
</dbReference>
<sequence length="450" mass="51926">MSKREPPESYRSIFEHAPDGMYLFNSEGNFILVNNHFCQTLGYSRDELLQMNIRDTYLESELDLLAERIKKLHMQETTIVERSVKRRDGSSFYAQINLKIMDNGCIQGIVREERLQKDISEQLDNNEERFRQIAEQIRDVFFLIDLSTGNFLYISPAYEKIWNQPLASLLADPASWMTSIHPDDRERIMPLYQQQMKTGVVDTRYRIRLKDGSVRWIHVRMFPIYNKSNQLYRSAGVAEDITEQMHLMQEHSDYALNLQRGFKELVAAISTALELRDAYTAGHQNKVAYLAKAIAQELNLSSEQIQCIELAAQVHDIGKIGIPFEILTKPTKLSELEFELIKTHCKAGYDILKGIHFPWPIAEIVWQHHERLDGSGYPRGLKGDQITLEAKIIAVADTVDSMSSHRPYRPALGINAALDQIQKFSGVLFDPEVVNACQKLFLEKKIDLYW</sequence>
<dbReference type="SUPFAM" id="SSF109604">
    <property type="entry name" value="HD-domain/PDEase-like"/>
    <property type="match status" value="1"/>
</dbReference>
<dbReference type="GO" id="GO:0008081">
    <property type="term" value="F:phosphoric diester hydrolase activity"/>
    <property type="evidence" value="ECO:0007669"/>
    <property type="project" value="UniProtKB-ARBA"/>
</dbReference>
<dbReference type="InterPro" id="IPR000700">
    <property type="entry name" value="PAS-assoc_C"/>
</dbReference>
<dbReference type="CDD" id="cd00077">
    <property type="entry name" value="HDc"/>
    <property type="match status" value="1"/>
</dbReference>
<evidence type="ECO:0000259" key="1">
    <source>
        <dbReference type="PROSITE" id="PS50112"/>
    </source>
</evidence>
<evidence type="ECO:0000259" key="3">
    <source>
        <dbReference type="PROSITE" id="PS51832"/>
    </source>
</evidence>
<dbReference type="InterPro" id="IPR035965">
    <property type="entry name" value="PAS-like_dom_sf"/>
</dbReference>
<dbReference type="RefSeq" id="WP_006871164.1">
    <property type="nucleotide sequence ID" value="NZ_JH413825.1"/>
</dbReference>
<dbReference type="SMART" id="SM00091">
    <property type="entry name" value="PAS"/>
    <property type="match status" value="2"/>
</dbReference>
<feature type="domain" description="PAS" evidence="1">
    <location>
        <begin position="6"/>
        <end position="76"/>
    </location>
</feature>
<dbReference type="InterPro" id="IPR000014">
    <property type="entry name" value="PAS"/>
</dbReference>
<name>G9EPQ9_9GAMM</name>
<dbReference type="InterPro" id="IPR013767">
    <property type="entry name" value="PAS_fold"/>
</dbReference>
<dbReference type="NCBIfam" id="TIGR00229">
    <property type="entry name" value="sensory_box"/>
    <property type="match status" value="2"/>
</dbReference>
<feature type="domain" description="PAS" evidence="1">
    <location>
        <begin position="126"/>
        <end position="199"/>
    </location>
</feature>
<reference evidence="4 5" key="1">
    <citation type="journal article" date="2011" name="BMC Genomics">
        <title>Insight into cross-talk between intra-amoebal pathogens.</title>
        <authorList>
            <person name="Gimenez G."/>
            <person name="Bertelli C."/>
            <person name="Moliner C."/>
            <person name="Robert C."/>
            <person name="Raoult D."/>
            <person name="Fournier P.E."/>
            <person name="Greub G."/>
        </authorList>
    </citation>
    <scope>NUCLEOTIDE SEQUENCE [LARGE SCALE GENOMIC DNA]</scope>
    <source>
        <strain evidence="4 5">LLAP12</strain>
    </source>
</reference>
<dbReference type="PROSITE" id="PS50112">
    <property type="entry name" value="PAS"/>
    <property type="match status" value="2"/>
</dbReference>
<dbReference type="InterPro" id="IPR013655">
    <property type="entry name" value="PAS_fold_3"/>
</dbReference>
<dbReference type="InParanoid" id="G9EPQ9"/>
<gene>
    <name evidence="4" type="ORF">LDG_7248</name>
</gene>
<keyword evidence="5" id="KW-1185">Reference proteome</keyword>
<feature type="domain" description="PAC" evidence="2">
    <location>
        <begin position="201"/>
        <end position="253"/>
    </location>
</feature>
<feature type="domain" description="HD-GYP" evidence="3">
    <location>
        <begin position="258"/>
        <end position="450"/>
    </location>
</feature>
<dbReference type="STRING" id="658187.LDG_7248"/>
<accession>G9EPQ9</accession>
<evidence type="ECO:0000259" key="2">
    <source>
        <dbReference type="PROSITE" id="PS50113"/>
    </source>
</evidence>
<dbReference type="Proteomes" id="UP000002770">
    <property type="component" value="Unassembled WGS sequence"/>
</dbReference>
<dbReference type="Gene3D" id="1.10.3210.10">
    <property type="entry name" value="Hypothetical protein af1432"/>
    <property type="match status" value="1"/>
</dbReference>
<dbReference type="SUPFAM" id="SSF55785">
    <property type="entry name" value="PYP-like sensor domain (PAS domain)"/>
    <property type="match status" value="2"/>
</dbReference>
<evidence type="ECO:0000313" key="4">
    <source>
        <dbReference type="EMBL" id="EHL30761.1"/>
    </source>
</evidence>
<dbReference type="InterPro" id="IPR003607">
    <property type="entry name" value="HD/PDEase_dom"/>
</dbReference>
<dbReference type="GO" id="GO:0006355">
    <property type="term" value="P:regulation of DNA-templated transcription"/>
    <property type="evidence" value="ECO:0007669"/>
    <property type="project" value="InterPro"/>
</dbReference>
<dbReference type="HOGENOM" id="CLU_000445_92_13_6"/>
<dbReference type="AlphaFoldDB" id="G9EPQ9"/>
<evidence type="ECO:0000313" key="5">
    <source>
        <dbReference type="Proteomes" id="UP000002770"/>
    </source>
</evidence>
<dbReference type="SMART" id="SM00086">
    <property type="entry name" value="PAC"/>
    <property type="match status" value="2"/>
</dbReference>
<dbReference type="PROSITE" id="PS51832">
    <property type="entry name" value="HD_GYP"/>
    <property type="match status" value="1"/>
</dbReference>
<dbReference type="Pfam" id="PF13487">
    <property type="entry name" value="HD_5"/>
    <property type="match status" value="1"/>
</dbReference>
<organism evidence="4 5">
    <name type="scientific">Legionella drancourtii LLAP12</name>
    <dbReference type="NCBI Taxonomy" id="658187"/>
    <lineage>
        <taxon>Bacteria</taxon>
        <taxon>Pseudomonadati</taxon>
        <taxon>Pseudomonadota</taxon>
        <taxon>Gammaproteobacteria</taxon>
        <taxon>Legionellales</taxon>
        <taxon>Legionellaceae</taxon>
        <taxon>Legionella</taxon>
    </lineage>
</organism>
<dbReference type="PANTHER" id="PTHR43155:SF2">
    <property type="entry name" value="CYCLIC DI-GMP PHOSPHODIESTERASE PA4108"/>
    <property type="match status" value="1"/>
</dbReference>